<dbReference type="SUPFAM" id="SSF54862">
    <property type="entry name" value="4Fe-4S ferredoxins"/>
    <property type="match status" value="1"/>
</dbReference>
<organism evidence="7 8">
    <name type="scientific">Vallitalea pronyensis</name>
    <dbReference type="NCBI Taxonomy" id="1348613"/>
    <lineage>
        <taxon>Bacteria</taxon>
        <taxon>Bacillati</taxon>
        <taxon>Bacillota</taxon>
        <taxon>Clostridia</taxon>
        <taxon>Lachnospirales</taxon>
        <taxon>Vallitaleaceae</taxon>
        <taxon>Vallitalea</taxon>
    </lineage>
</organism>
<evidence type="ECO:0000259" key="6">
    <source>
        <dbReference type="PROSITE" id="PS51656"/>
    </source>
</evidence>
<protein>
    <submittedName>
        <fullName evidence="7">4Fe-4S binding protein</fullName>
    </submittedName>
</protein>
<feature type="domain" description="4Fe-4S ferredoxin-type" evidence="5">
    <location>
        <begin position="2"/>
        <end position="30"/>
    </location>
</feature>
<evidence type="ECO:0000256" key="2">
    <source>
        <dbReference type="ARBA" id="ARBA00022723"/>
    </source>
</evidence>
<dbReference type="Gene3D" id="3.40.950.10">
    <property type="entry name" value="Fe-only Hydrogenase (Larger Subunit), Chain L, domain 3"/>
    <property type="match status" value="1"/>
</dbReference>
<accession>A0A8J8MJH1</accession>
<dbReference type="Gene3D" id="3.30.450.20">
    <property type="entry name" value="PAS domain"/>
    <property type="match status" value="1"/>
</dbReference>
<keyword evidence="3" id="KW-0408">Iron</keyword>
<dbReference type="PROSITE" id="PS51656">
    <property type="entry name" value="4FE4S"/>
    <property type="match status" value="1"/>
</dbReference>
<evidence type="ECO:0000313" key="8">
    <source>
        <dbReference type="Proteomes" id="UP000683246"/>
    </source>
</evidence>
<dbReference type="CDD" id="cd00130">
    <property type="entry name" value="PAS"/>
    <property type="match status" value="1"/>
</dbReference>
<reference evidence="7" key="1">
    <citation type="submission" date="2020-07" db="EMBL/GenBank/DDBJ databases">
        <title>Vallitalea pronyensis genome.</title>
        <authorList>
            <person name="Postec A."/>
        </authorList>
    </citation>
    <scope>NUCLEOTIDE SEQUENCE</scope>
    <source>
        <strain evidence="7">FatNI3</strain>
    </source>
</reference>
<dbReference type="InterPro" id="IPR009016">
    <property type="entry name" value="Fe_hydrogenase"/>
</dbReference>
<feature type="domain" description="4Fe-4S ferredoxin-type" evidence="5">
    <location>
        <begin position="31"/>
        <end position="60"/>
    </location>
</feature>
<dbReference type="PROSITE" id="PS00198">
    <property type="entry name" value="4FE4S_FER_1"/>
    <property type="match status" value="1"/>
</dbReference>
<evidence type="ECO:0000256" key="1">
    <source>
        <dbReference type="ARBA" id="ARBA00022485"/>
    </source>
</evidence>
<keyword evidence="1" id="KW-0004">4Fe-4S</keyword>
<keyword evidence="2" id="KW-0479">Metal-binding</keyword>
<sequence length="572" mass="64218">MRIMDFSPANCRNCYKCVRNCHVKAIRIVDDQAKIMEDSCIGCGKCFVVCPQNARNIKSDLSRIKEAIKSGKKMIVSMAPSYNGIYKTPGKLITALHKLGFHKVEETAVGAEIVSDLYKDYMNQHSHMKHMITSCCPSVNLMIQRYYPELLPYLLPIASPMIAHSAVLKEKYGNASFVTFLGPCISKKCEAFGYQETGDMDAVLTFEELDHWLEEEHIHLNALEETPVNTVASVYGQRYPLEGGIIKGIAENIHASGFRSMSVTGIEDCKTLFETLSKNQVRGLFIEANICDDGCVGGPAVSKNADNVLLRKLQIDDHLDQVTVEKSKTTMSNPLLHNRSFTNKHVKKQQASQKEILAILKSMGKVDKQDELNCGACGYNTCIEKAQAVYEGMSQPEMCIPYMRSKAEKLSHIIFENTPNIIFLLDDHLNIVDANPACEKAFLLHASTSKGKALSTFIDDQSYRHVLETKRNSYNKKVIYKNYNLITNETILFLPKQNMIMAILYDMTSLEKKNEELISLKKNTLEIADKVIEKQMRVAQEIASLLGETTAETKITLMKLQQIVLGEEGVVK</sequence>
<dbReference type="InterPro" id="IPR017896">
    <property type="entry name" value="4Fe4S_Fe-S-bd"/>
</dbReference>
<proteinExistence type="predicted"/>
<dbReference type="AlphaFoldDB" id="A0A8J8MJH1"/>
<dbReference type="GO" id="GO:0046872">
    <property type="term" value="F:metal ion binding"/>
    <property type="evidence" value="ECO:0007669"/>
    <property type="project" value="UniProtKB-KW"/>
</dbReference>
<dbReference type="SMART" id="SM00091">
    <property type="entry name" value="PAS"/>
    <property type="match status" value="1"/>
</dbReference>
<dbReference type="InterPro" id="IPR004108">
    <property type="entry name" value="Fe_hydrogenase_lsu_C"/>
</dbReference>
<dbReference type="InterPro" id="IPR035965">
    <property type="entry name" value="PAS-like_dom_sf"/>
</dbReference>
<dbReference type="Pfam" id="PF02906">
    <property type="entry name" value="Fe_hyd_lg_C"/>
    <property type="match status" value="1"/>
</dbReference>
<dbReference type="Gene3D" id="3.30.70.20">
    <property type="match status" value="1"/>
</dbReference>
<feature type="domain" description="4Fe-4S" evidence="6">
    <location>
        <begin position="355"/>
        <end position="416"/>
    </location>
</feature>
<evidence type="ECO:0000259" key="5">
    <source>
        <dbReference type="PROSITE" id="PS51379"/>
    </source>
</evidence>
<dbReference type="EMBL" id="CP058649">
    <property type="protein sequence ID" value="QUI22641.1"/>
    <property type="molecule type" value="Genomic_DNA"/>
</dbReference>
<evidence type="ECO:0000256" key="4">
    <source>
        <dbReference type="ARBA" id="ARBA00023014"/>
    </source>
</evidence>
<keyword evidence="8" id="KW-1185">Reference proteome</keyword>
<dbReference type="PANTHER" id="PTHR11615">
    <property type="entry name" value="NITRATE, FORMATE, IRON DEHYDROGENASE"/>
    <property type="match status" value="1"/>
</dbReference>
<dbReference type="Proteomes" id="UP000683246">
    <property type="component" value="Chromosome"/>
</dbReference>
<dbReference type="SUPFAM" id="SSF55785">
    <property type="entry name" value="PYP-like sensor domain (PAS domain)"/>
    <property type="match status" value="1"/>
</dbReference>
<name>A0A8J8MJH1_9FIRM</name>
<dbReference type="KEGG" id="vpy:HZI73_10170"/>
<dbReference type="Pfam" id="PF12838">
    <property type="entry name" value="Fer4_7"/>
    <property type="match status" value="1"/>
</dbReference>
<dbReference type="RefSeq" id="WP_212698133.1">
    <property type="nucleotide sequence ID" value="NZ_CP058649.1"/>
</dbReference>
<dbReference type="Gene3D" id="1.10.15.40">
    <property type="entry name" value="Electron transport complex subunit B, putative Fe-S cluster"/>
    <property type="match status" value="1"/>
</dbReference>
<keyword evidence="4" id="KW-0411">Iron-sulfur</keyword>
<dbReference type="InterPro" id="IPR017900">
    <property type="entry name" value="4Fe4S_Fe_S_CS"/>
</dbReference>
<gene>
    <name evidence="7" type="ORF">HZI73_10170</name>
</gene>
<evidence type="ECO:0000313" key="7">
    <source>
        <dbReference type="EMBL" id="QUI22641.1"/>
    </source>
</evidence>
<dbReference type="InterPro" id="IPR000014">
    <property type="entry name" value="PAS"/>
</dbReference>
<dbReference type="Pfam" id="PF04060">
    <property type="entry name" value="FeS"/>
    <property type="match status" value="1"/>
</dbReference>
<dbReference type="SUPFAM" id="SSF53920">
    <property type="entry name" value="Fe-only hydrogenase"/>
    <property type="match status" value="1"/>
</dbReference>
<dbReference type="InterPro" id="IPR007202">
    <property type="entry name" value="4Fe-4S_dom"/>
</dbReference>
<dbReference type="PROSITE" id="PS51379">
    <property type="entry name" value="4FE4S_FER_2"/>
    <property type="match status" value="2"/>
</dbReference>
<dbReference type="GO" id="GO:0051539">
    <property type="term" value="F:4 iron, 4 sulfur cluster binding"/>
    <property type="evidence" value="ECO:0007669"/>
    <property type="project" value="UniProtKB-KW"/>
</dbReference>
<evidence type="ECO:0000256" key="3">
    <source>
        <dbReference type="ARBA" id="ARBA00023004"/>
    </source>
</evidence>
<dbReference type="InterPro" id="IPR050340">
    <property type="entry name" value="Cytosolic_Fe-S_CAF"/>
</dbReference>